<dbReference type="SUPFAM" id="SSF51735">
    <property type="entry name" value="NAD(P)-binding Rossmann-fold domains"/>
    <property type="match status" value="1"/>
</dbReference>
<dbReference type="PRINTS" id="PR00080">
    <property type="entry name" value="SDRFAMILY"/>
</dbReference>
<sequence length="334" mass="35749">MSALSGKVALVTGASRGIGRGIALQLGEAGAKVYITGRRPDASDGAKESDLPTLEKTAKDIEARGGTAVVVYTDHSNSDEIKALFDQIASENDGQLDILVNNAYAGVNLLTKHGDKRFFELEPEAWDVINNVGLRNHYFCSVYASRLMVARNPPSGLIINISSAGGLRYLFNVAYGVGKAGVDRMATDMAVELQKLGVTSISLWPGAVKTELITKRIVAADGVKMSRNQDVTPEQTQAIFAAGESTEFSGKAIVALATDPKVHNYTGRILMTGDLADQYGFVDVDGNRILSPRSLKYLLKTGLIPVPGATWLSNYVPGFVKIPGWVLSAFVSRL</sequence>
<accession>A0A7E4ZSE7</accession>
<evidence type="ECO:0000313" key="3">
    <source>
        <dbReference type="Proteomes" id="UP000492821"/>
    </source>
</evidence>
<reference evidence="4" key="2">
    <citation type="submission" date="2020-10" db="UniProtKB">
        <authorList>
            <consortium name="WormBaseParasite"/>
        </authorList>
    </citation>
    <scope>IDENTIFICATION</scope>
</reference>
<evidence type="ECO:0000313" key="4">
    <source>
        <dbReference type="WBParaSite" id="Pan_g1440.t1"/>
    </source>
</evidence>
<dbReference type="Gene3D" id="3.40.50.720">
    <property type="entry name" value="NAD(P)-binding Rossmann-like Domain"/>
    <property type="match status" value="1"/>
</dbReference>
<dbReference type="PANTHER" id="PTHR44147:SF2">
    <property type="entry name" value="DEHYDROGENASE_REDUCTASE SDR FAMILY MEMBER 1"/>
    <property type="match status" value="1"/>
</dbReference>
<dbReference type="PANTHER" id="PTHR44147">
    <property type="entry name" value="DEHYDROGENASE/REDUCTASE SDR FAMILY MEMBER 1"/>
    <property type="match status" value="1"/>
</dbReference>
<keyword evidence="1" id="KW-0560">Oxidoreductase</keyword>
<reference evidence="3" key="1">
    <citation type="journal article" date="2013" name="Genetics">
        <title>The draft genome and transcriptome of Panagrellus redivivus are shaped by the harsh demands of a free-living lifestyle.</title>
        <authorList>
            <person name="Srinivasan J."/>
            <person name="Dillman A.R."/>
            <person name="Macchietto M.G."/>
            <person name="Heikkinen L."/>
            <person name="Lakso M."/>
            <person name="Fracchia K.M."/>
            <person name="Antoshechkin I."/>
            <person name="Mortazavi A."/>
            <person name="Wong G."/>
            <person name="Sternberg P.W."/>
        </authorList>
    </citation>
    <scope>NUCLEOTIDE SEQUENCE [LARGE SCALE GENOMIC DNA]</scope>
    <source>
        <strain evidence="3">MT8872</strain>
    </source>
</reference>
<dbReference type="InterPro" id="IPR002347">
    <property type="entry name" value="SDR_fam"/>
</dbReference>
<dbReference type="PRINTS" id="PR00081">
    <property type="entry name" value="GDHRDH"/>
</dbReference>
<dbReference type="InterPro" id="IPR020904">
    <property type="entry name" value="Sc_DH/Rdtase_CS"/>
</dbReference>
<evidence type="ECO:0000256" key="1">
    <source>
        <dbReference type="ARBA" id="ARBA00023002"/>
    </source>
</evidence>
<protein>
    <submittedName>
        <fullName evidence="4">Short-chain dehydrogenase</fullName>
    </submittedName>
</protein>
<dbReference type="Pfam" id="PF00106">
    <property type="entry name" value="adh_short"/>
    <property type="match status" value="1"/>
</dbReference>
<keyword evidence="3" id="KW-1185">Reference proteome</keyword>
<dbReference type="InterPro" id="IPR036291">
    <property type="entry name" value="NAD(P)-bd_dom_sf"/>
</dbReference>
<organism evidence="3 4">
    <name type="scientific">Panagrellus redivivus</name>
    <name type="common">Microworm</name>
    <dbReference type="NCBI Taxonomy" id="6233"/>
    <lineage>
        <taxon>Eukaryota</taxon>
        <taxon>Metazoa</taxon>
        <taxon>Ecdysozoa</taxon>
        <taxon>Nematoda</taxon>
        <taxon>Chromadorea</taxon>
        <taxon>Rhabditida</taxon>
        <taxon>Tylenchina</taxon>
        <taxon>Panagrolaimomorpha</taxon>
        <taxon>Panagrolaimoidea</taxon>
        <taxon>Panagrolaimidae</taxon>
        <taxon>Panagrellus</taxon>
    </lineage>
</organism>
<dbReference type="AlphaFoldDB" id="A0A7E4ZSE7"/>
<comment type="similarity">
    <text evidence="2">Belongs to the short-chain dehydrogenases/reductases (SDR) family.</text>
</comment>
<evidence type="ECO:0000256" key="2">
    <source>
        <dbReference type="RuleBase" id="RU000363"/>
    </source>
</evidence>
<dbReference type="Proteomes" id="UP000492821">
    <property type="component" value="Unassembled WGS sequence"/>
</dbReference>
<name>A0A7E4ZSE7_PANRE</name>
<dbReference type="PROSITE" id="PS00061">
    <property type="entry name" value="ADH_SHORT"/>
    <property type="match status" value="1"/>
</dbReference>
<dbReference type="GO" id="GO:0016491">
    <property type="term" value="F:oxidoreductase activity"/>
    <property type="evidence" value="ECO:0007669"/>
    <property type="project" value="UniProtKB-KW"/>
</dbReference>
<proteinExistence type="inferred from homology"/>
<dbReference type="WBParaSite" id="Pan_g1440.t1">
    <property type="protein sequence ID" value="Pan_g1440.t1"/>
    <property type="gene ID" value="Pan_g1440"/>
</dbReference>